<reference evidence="1 2" key="3">
    <citation type="journal article" date="1996" name="Virology">
        <title>Analysis of 94 kb of the chlorella virus PBCV-1 330-kb genome: map positions 88 to 182.</title>
        <authorList>
            <person name="Lu Z."/>
            <person name="Li Y."/>
            <person name="Que Q."/>
            <person name="Kutish G.F."/>
            <person name="Rock D.L."/>
            <person name="Van Etten J.L."/>
        </authorList>
    </citation>
    <scope>NUCLEOTIDE SEQUENCE [LARGE SCALE GENOMIC DNA]</scope>
</reference>
<gene>
    <name evidence="1" type="primary">A681aL</name>
</gene>
<dbReference type="GeneID" id="10971164"/>
<reference evidence="1 2" key="7">
    <citation type="journal article" date="2000" name="Virology">
        <title>Characterization of a beta-1,3-glucanase encoded by chlorella virus PBCV-1.</title>
        <authorList>
            <person name="Sun L."/>
            <person name="Gurnon J.R."/>
            <person name="Adams B.J."/>
            <person name="Graves M.V."/>
            <person name="Van Etten J.L."/>
        </authorList>
    </citation>
    <scope>NUCLEOTIDE SEQUENCE [LARGE SCALE GENOMIC DNA]</scope>
</reference>
<reference evidence="1 2" key="2">
    <citation type="journal article" date="1995" name="Virology">
        <title>Analysis of 43 kb of the Chlorella virus PBCV-1 330-kb genome: map positions 45 to 88.</title>
        <authorList>
            <person name="Li Y."/>
            <person name="Lu Z."/>
            <person name="Burbank D.E."/>
            <person name="Kutish G.F."/>
            <person name="Rock D.L."/>
            <person name="Van Etten J.L."/>
        </authorList>
    </citation>
    <scope>NUCLEOTIDE SEQUENCE [LARGE SCALE GENOMIC DNA]</scope>
</reference>
<name>F8TU83_PBCV1</name>
<reference evidence="1 2" key="6">
    <citation type="journal article" date="1999" name="Virology">
        <title>Chlorella virus PBCV-1 encodes a functional homospermidine synthase.</title>
        <authorList>
            <person name="Kaiser A."/>
            <person name="Vollmert M."/>
            <person name="Tholl D."/>
            <person name="Graves M.V."/>
            <person name="Gurnon J.R."/>
            <person name="Xing W."/>
            <person name="Lisec A.D."/>
            <person name="Nickerson K.W."/>
            <person name="Van Etten J.L."/>
        </authorList>
    </citation>
    <scope>NUCLEOTIDE SEQUENCE [LARGE SCALE GENOMIC DNA]</scope>
</reference>
<sequence length="58" mass="7012">MCVKLRYFFPKRVCMKYNTIFCRSFTISCIRAIETIRTSKFIYFTYSITTSFFSYSSI</sequence>
<protein>
    <submittedName>
        <fullName evidence="1">Uncharacterized protein</fullName>
    </submittedName>
</protein>
<evidence type="ECO:0000313" key="1">
    <source>
        <dbReference type="EMBL" id="AEI70144.1"/>
    </source>
</evidence>
<keyword evidence="2" id="KW-1185">Reference proteome</keyword>
<organism evidence="1 2">
    <name type="scientific">Paramecium bursaria Chlorella virus 1</name>
    <name type="common">PBCV-1</name>
    <dbReference type="NCBI Taxonomy" id="10506"/>
    <lineage>
        <taxon>Viruses</taxon>
        <taxon>Varidnaviria</taxon>
        <taxon>Bamfordvirae</taxon>
        <taxon>Nucleocytoviricota</taxon>
        <taxon>Megaviricetes</taxon>
        <taxon>Algavirales</taxon>
        <taxon>Phycodnaviridae</taxon>
        <taxon>Chlorovirus</taxon>
        <taxon>Chlorovirus vanettense</taxon>
    </lineage>
</organism>
<reference evidence="1 2" key="1">
    <citation type="journal article" date="1995" name="Virology">
        <title>Analysis of 45 kb of DNA located at the left end of the chlorella virus PBCV-1 genome.</title>
        <authorList>
            <person name="Lu Z."/>
            <person name="Li Y."/>
            <person name="Zhang Y."/>
            <person name="Kutish G.F."/>
            <person name="Rock D.L."/>
            <person name="Van Etten J.L."/>
        </authorList>
    </citation>
    <scope>NUCLEOTIDE SEQUENCE [LARGE SCALE GENOMIC DNA]</scope>
</reference>
<dbReference type="EMBL" id="JF411744">
    <property type="protein sequence ID" value="AEI70144.1"/>
    <property type="molecule type" value="Genomic_DNA"/>
</dbReference>
<accession>F8TU83</accession>
<dbReference type="RefSeq" id="YP_004678999.1">
    <property type="nucleotide sequence ID" value="NC_000852.5"/>
</dbReference>
<proteinExistence type="predicted"/>
<dbReference type="Proteomes" id="UP000000862">
    <property type="component" value="Segment"/>
</dbReference>
<reference evidence="1 2" key="4">
    <citation type="journal article" date="1996" name="Virology">
        <title>Analysis of 76 kb of the chlorella virus PBCV-1 330-kb genome: map positions 182 to 258.</title>
        <authorList>
            <person name="Kutish G.F."/>
            <person name="Li Y."/>
            <person name="Lu Z."/>
            <person name="Furuta M."/>
            <person name="Rock D.L."/>
            <person name="Van Etten J.L."/>
        </authorList>
    </citation>
    <scope>NUCLEOTIDE SEQUENCE [LARGE SCALE GENOMIC DNA]</scope>
</reference>
<evidence type="ECO:0000313" key="2">
    <source>
        <dbReference type="Proteomes" id="UP000000862"/>
    </source>
</evidence>
<dbReference type="KEGG" id="vg:10971164"/>
<reference evidence="1 2" key="8">
    <citation type="journal article" date="2010" name="J. Virol.">
        <title>Microarray analysis of Paramecium bursaria chlorella virus 1 transcription.</title>
        <authorList>
            <person name="Yanai-Balser G.M."/>
            <person name="Duncan G.A."/>
            <person name="Eudy J.D."/>
            <person name="Wang D."/>
            <person name="Li X."/>
            <person name="Agarkova I.V."/>
            <person name="Dunigan D.D."/>
            <person name="Van Etten J.L."/>
        </authorList>
    </citation>
    <scope>NUCLEOTIDE SEQUENCE [LARGE SCALE GENOMIC DNA]</scope>
</reference>
<organismHost>
    <name type="scientific">Chlorella</name>
    <dbReference type="NCBI Taxonomy" id="3071"/>
</organismHost>
<reference evidence="1 2" key="5">
    <citation type="journal article" date="1997" name="Virology">
        <title>Analysis of 74 kb of DNA located at the right end of the 330-kb chlorella virus PBCV-1 genome.</title>
        <authorList>
            <person name="Li Y."/>
            <person name="Lu Z."/>
            <person name="Sun L."/>
            <person name="Ropp S."/>
            <person name="Kutish G.F."/>
            <person name="Rock D.L."/>
            <person name="Van Etten J.L."/>
        </authorList>
    </citation>
    <scope>NUCLEOTIDE SEQUENCE [LARGE SCALE GENOMIC DNA]</scope>
</reference>